<feature type="transmembrane region" description="Helical" evidence="11">
    <location>
        <begin position="386"/>
        <end position="404"/>
    </location>
</feature>
<keyword evidence="4 11" id="KW-1133">Transmembrane helix</keyword>
<comment type="subcellular location">
    <subcellularLocation>
        <location evidence="1">Membrane</location>
        <topology evidence="1">Multi-pass membrane protein</topology>
    </subcellularLocation>
</comment>
<dbReference type="Proteomes" id="UP000789390">
    <property type="component" value="Unassembled WGS sequence"/>
</dbReference>
<dbReference type="PRINTS" id="PR00237">
    <property type="entry name" value="GPCRRHODOPSN"/>
</dbReference>
<dbReference type="PROSITE" id="PS00237">
    <property type="entry name" value="G_PROTEIN_RECEP_F1_1"/>
    <property type="match status" value="1"/>
</dbReference>
<dbReference type="SUPFAM" id="SSF81321">
    <property type="entry name" value="Family A G protein-coupled receptor-like"/>
    <property type="match status" value="1"/>
</dbReference>
<keyword evidence="6 11" id="KW-0472">Membrane</keyword>
<keyword evidence="3 9" id="KW-0812">Transmembrane</keyword>
<dbReference type="GO" id="GO:0004930">
    <property type="term" value="F:G protein-coupled receptor activity"/>
    <property type="evidence" value="ECO:0007669"/>
    <property type="project" value="UniProtKB-KW"/>
</dbReference>
<name>A0A8J2RME8_9CRUS</name>
<dbReference type="PANTHER" id="PTHR45695:SF9">
    <property type="entry name" value="LEUCOKININ RECEPTOR"/>
    <property type="match status" value="1"/>
</dbReference>
<comment type="caution">
    <text evidence="13">The sequence shown here is derived from an EMBL/GenBank/DDBJ whole genome shotgun (WGS) entry which is preliminary data.</text>
</comment>
<dbReference type="EMBL" id="CAKKLH010000070">
    <property type="protein sequence ID" value="CAH0102025.1"/>
    <property type="molecule type" value="Genomic_DNA"/>
</dbReference>
<dbReference type="CDD" id="cd00637">
    <property type="entry name" value="7tm_classA_rhodopsin-like"/>
    <property type="match status" value="1"/>
</dbReference>
<evidence type="ECO:0000256" key="11">
    <source>
        <dbReference type="SAM" id="Phobius"/>
    </source>
</evidence>
<dbReference type="PANTHER" id="PTHR45695">
    <property type="entry name" value="LEUCOKININ RECEPTOR-RELATED"/>
    <property type="match status" value="1"/>
</dbReference>
<keyword evidence="5 9" id="KW-0297">G-protein coupled receptor</keyword>
<protein>
    <recommendedName>
        <fullName evidence="12">G-protein coupled receptors family 1 profile domain-containing protein</fullName>
    </recommendedName>
</protein>
<feature type="transmembrane region" description="Helical" evidence="11">
    <location>
        <begin position="345"/>
        <end position="366"/>
    </location>
</feature>
<proteinExistence type="inferred from homology"/>
<reference evidence="13" key="1">
    <citation type="submission" date="2021-11" db="EMBL/GenBank/DDBJ databases">
        <authorList>
            <person name="Schell T."/>
        </authorList>
    </citation>
    <scope>NUCLEOTIDE SEQUENCE</scope>
    <source>
        <strain evidence="13">M5</strain>
    </source>
</reference>
<evidence type="ECO:0000256" key="1">
    <source>
        <dbReference type="ARBA" id="ARBA00004141"/>
    </source>
</evidence>
<evidence type="ECO:0000256" key="4">
    <source>
        <dbReference type="ARBA" id="ARBA00022989"/>
    </source>
</evidence>
<dbReference type="InterPro" id="IPR000276">
    <property type="entry name" value="GPCR_Rhodpsn"/>
</dbReference>
<dbReference type="PROSITE" id="PS50262">
    <property type="entry name" value="G_PROTEIN_RECEP_F1_2"/>
    <property type="match status" value="1"/>
</dbReference>
<feature type="domain" description="G-protein coupled receptors family 1 profile" evidence="12">
    <location>
        <begin position="130"/>
        <end position="403"/>
    </location>
</feature>
<keyword evidence="7 9" id="KW-0675">Receptor</keyword>
<feature type="transmembrane region" description="Helical" evidence="11">
    <location>
        <begin position="150"/>
        <end position="169"/>
    </location>
</feature>
<dbReference type="AlphaFoldDB" id="A0A8J2RME8"/>
<evidence type="ECO:0000256" key="3">
    <source>
        <dbReference type="ARBA" id="ARBA00022692"/>
    </source>
</evidence>
<sequence length="498" mass="56301">MIVFSGPTVASHTALQWSRLGNPLQESLWVVDQPQRTIKPVDLAKQKQVNLSDLANITIDILCRLQILYNNNNTDDEWIWELSDVNISDIVDALGLDGYVALSDVIILPVWFKVLMTALFVGCLIWACISNVRMLVAIGIRRSSWSKTNVLIGALALSDLLTVSCATPTEISSVIHDLNIWDFGQLGCVSFPFLQSAAILSNALILCLIAYDRYVCVVKMHPNAIKQKPGWPIIGSIITVWIVSIGIAMPSFWIWRVYYFILVDDIPDPEIGMDFCSVFPSCKSNTKLGPKVYPAYHIMLCGAIFVPLFLLFVVLYGRIGHFLWVRSPIGTGDSCNLQLARKKRIAWALFWLVFWFFFCRMPNWIFVMVTMFIDEEPTSGLQMLKSTLVFLSVLNTLVNPWLYSQLNEPLKKTMNSCNEKLRGHISTLCCCSNDSKIGLQEEQEQQNQVEPIEEPVIVHQQPNEVAIFTVTNKQVHHADLTTQSSSKMGNKTRQTYLE</sequence>
<evidence type="ECO:0000256" key="9">
    <source>
        <dbReference type="RuleBase" id="RU000688"/>
    </source>
</evidence>
<accession>A0A8J2RME8</accession>
<evidence type="ECO:0000259" key="12">
    <source>
        <dbReference type="PROSITE" id="PS50262"/>
    </source>
</evidence>
<evidence type="ECO:0000256" key="8">
    <source>
        <dbReference type="ARBA" id="ARBA00023224"/>
    </source>
</evidence>
<feature type="transmembrane region" description="Helical" evidence="11">
    <location>
        <begin position="231"/>
        <end position="255"/>
    </location>
</feature>
<feature type="region of interest" description="Disordered" evidence="10">
    <location>
        <begin position="479"/>
        <end position="498"/>
    </location>
</feature>
<evidence type="ECO:0000256" key="7">
    <source>
        <dbReference type="ARBA" id="ARBA00023170"/>
    </source>
</evidence>
<dbReference type="GO" id="GO:0005886">
    <property type="term" value="C:plasma membrane"/>
    <property type="evidence" value="ECO:0007669"/>
    <property type="project" value="TreeGrafter"/>
</dbReference>
<feature type="compositionally biased region" description="Polar residues" evidence="10">
    <location>
        <begin position="480"/>
        <end position="498"/>
    </location>
</feature>
<feature type="transmembrane region" description="Helical" evidence="11">
    <location>
        <begin position="295"/>
        <end position="316"/>
    </location>
</feature>
<comment type="similarity">
    <text evidence="2 9">Belongs to the G-protein coupled receptor 1 family.</text>
</comment>
<feature type="transmembrane region" description="Helical" evidence="11">
    <location>
        <begin position="189"/>
        <end position="211"/>
    </location>
</feature>
<evidence type="ECO:0000256" key="5">
    <source>
        <dbReference type="ARBA" id="ARBA00023040"/>
    </source>
</evidence>
<evidence type="ECO:0000256" key="6">
    <source>
        <dbReference type="ARBA" id="ARBA00023136"/>
    </source>
</evidence>
<evidence type="ECO:0000313" key="13">
    <source>
        <dbReference type="EMBL" id="CAH0102025.1"/>
    </source>
</evidence>
<evidence type="ECO:0000256" key="2">
    <source>
        <dbReference type="ARBA" id="ARBA00010663"/>
    </source>
</evidence>
<dbReference type="OrthoDB" id="5957382at2759"/>
<dbReference type="Gene3D" id="1.20.1070.10">
    <property type="entry name" value="Rhodopsin 7-helix transmembrane proteins"/>
    <property type="match status" value="1"/>
</dbReference>
<organism evidence="13 14">
    <name type="scientific">Daphnia galeata</name>
    <dbReference type="NCBI Taxonomy" id="27404"/>
    <lineage>
        <taxon>Eukaryota</taxon>
        <taxon>Metazoa</taxon>
        <taxon>Ecdysozoa</taxon>
        <taxon>Arthropoda</taxon>
        <taxon>Crustacea</taxon>
        <taxon>Branchiopoda</taxon>
        <taxon>Diplostraca</taxon>
        <taxon>Cladocera</taxon>
        <taxon>Anomopoda</taxon>
        <taxon>Daphniidae</taxon>
        <taxon>Daphnia</taxon>
    </lineage>
</organism>
<gene>
    <name evidence="13" type="ORF">DGAL_LOCUS4400</name>
</gene>
<evidence type="ECO:0000313" key="14">
    <source>
        <dbReference type="Proteomes" id="UP000789390"/>
    </source>
</evidence>
<feature type="transmembrane region" description="Helical" evidence="11">
    <location>
        <begin position="106"/>
        <end position="129"/>
    </location>
</feature>
<keyword evidence="8 9" id="KW-0807">Transducer</keyword>
<dbReference type="Pfam" id="PF00001">
    <property type="entry name" value="7tm_1"/>
    <property type="match status" value="1"/>
</dbReference>
<evidence type="ECO:0000256" key="10">
    <source>
        <dbReference type="SAM" id="MobiDB-lite"/>
    </source>
</evidence>
<keyword evidence="14" id="KW-1185">Reference proteome</keyword>
<dbReference type="InterPro" id="IPR017452">
    <property type="entry name" value="GPCR_Rhodpsn_7TM"/>
</dbReference>